<comment type="catalytic activity">
    <reaction evidence="5 7">
        <text>AMP + ATP = 2 ADP</text>
        <dbReference type="Rhea" id="RHEA:12973"/>
        <dbReference type="ChEBI" id="CHEBI:30616"/>
        <dbReference type="ChEBI" id="CHEBI:456215"/>
        <dbReference type="ChEBI" id="CHEBI:456216"/>
        <dbReference type="EC" id="2.7.4.3"/>
    </reaction>
</comment>
<dbReference type="SUPFAM" id="SSF52540">
    <property type="entry name" value="P-loop containing nucleoside triphosphate hydrolases"/>
    <property type="match status" value="1"/>
</dbReference>
<evidence type="ECO:0000313" key="9">
    <source>
        <dbReference type="EMBL" id="CRX36878.1"/>
    </source>
</evidence>
<evidence type="ECO:0000256" key="1">
    <source>
        <dbReference type="ARBA" id="ARBA00022679"/>
    </source>
</evidence>
<dbReference type="InterPro" id="IPR033690">
    <property type="entry name" value="Adenylat_kinase_CS"/>
</dbReference>
<dbReference type="InterPro" id="IPR006259">
    <property type="entry name" value="Adenyl_kin_sub"/>
</dbReference>
<evidence type="ECO:0000256" key="3">
    <source>
        <dbReference type="ARBA" id="ARBA00022741"/>
    </source>
</evidence>
<protein>
    <recommendedName>
        <fullName evidence="5 7">Adenylate kinase</fullName>
        <shortName evidence="5">AK</shortName>
        <ecNumber evidence="5 7">2.7.4.3</ecNumber>
    </recommendedName>
    <alternativeName>
        <fullName evidence="5">ATP-AMP transphosphorylase</fullName>
    </alternativeName>
    <alternativeName>
        <fullName evidence="5">ATP:AMP phosphotransferase</fullName>
    </alternativeName>
    <alternativeName>
        <fullName evidence="5">Adenylate monophosphate kinase</fullName>
    </alternativeName>
</protein>
<dbReference type="InterPro" id="IPR027417">
    <property type="entry name" value="P-loop_NTPase"/>
</dbReference>
<evidence type="ECO:0000313" key="10">
    <source>
        <dbReference type="Proteomes" id="UP000242141"/>
    </source>
</evidence>
<dbReference type="PANTHER" id="PTHR23359">
    <property type="entry name" value="NUCLEOTIDE KINASE"/>
    <property type="match status" value="1"/>
</dbReference>
<feature type="binding site" evidence="5">
    <location>
        <position position="36"/>
    </location>
    <ligand>
        <name>AMP</name>
        <dbReference type="ChEBI" id="CHEBI:456215"/>
    </ligand>
</feature>
<comment type="domain">
    <text evidence="5">Consists of three domains, a large central CORE domain and two small peripheral domains, NMPbind and LID, which undergo movements during catalysis. The LID domain closes over the site of phosphoryl transfer upon ATP binding. Assembling and dissambling the active center during each catalytic cycle provides an effective means to prevent ATP hydrolysis. Some bacteria have evolved a zinc-coordinating structure that stabilizes the LID domain.</text>
</comment>
<comment type="similarity">
    <text evidence="5 6">Belongs to the adenylate kinase family.</text>
</comment>
<feature type="binding site" evidence="5">
    <location>
        <position position="164"/>
    </location>
    <ligand>
        <name>AMP</name>
        <dbReference type="ChEBI" id="CHEBI:456215"/>
    </ligand>
</feature>
<keyword evidence="5" id="KW-0963">Cytoplasm</keyword>
<dbReference type="GO" id="GO:0005737">
    <property type="term" value="C:cytoplasm"/>
    <property type="evidence" value="ECO:0007669"/>
    <property type="project" value="UniProtKB-SubCell"/>
</dbReference>
<comment type="subunit">
    <text evidence="5 7">Monomer.</text>
</comment>
<comment type="pathway">
    <text evidence="5">Purine metabolism; AMP biosynthesis via salvage pathway; AMP from ADP: step 1/1.</text>
</comment>
<dbReference type="AlphaFoldDB" id="A0A0G7ZMR6"/>
<dbReference type="EC" id="2.7.4.3" evidence="5 7"/>
<keyword evidence="5" id="KW-0479">Metal-binding</keyword>
<feature type="binding site" evidence="5">
    <location>
        <begin position="138"/>
        <end position="139"/>
    </location>
    <ligand>
        <name>ATP</name>
        <dbReference type="ChEBI" id="CHEBI:30616"/>
    </ligand>
</feature>
<dbReference type="InterPro" id="IPR007862">
    <property type="entry name" value="Adenylate_kinase_lid-dom"/>
</dbReference>
<keyword evidence="3 5" id="KW-0547">Nucleotide-binding</keyword>
<organism evidence="9 10">
    <name type="scientific">Candidatus Hepatoplasma crinochetorum</name>
    <dbReference type="NCBI Taxonomy" id="295596"/>
    <lineage>
        <taxon>Bacteria</taxon>
        <taxon>Bacillati</taxon>
        <taxon>Mycoplasmatota</taxon>
        <taxon>Mollicutes</taxon>
        <taxon>Candidatus Hepatoplasmataceae</taxon>
        <taxon>Candidatus Hepatoplasma</taxon>
    </lineage>
</organism>
<feature type="binding site" evidence="5">
    <location>
        <position position="93"/>
    </location>
    <ligand>
        <name>AMP</name>
        <dbReference type="ChEBI" id="CHEBI:456215"/>
    </ligand>
</feature>
<proteinExistence type="inferred from homology"/>
<keyword evidence="10" id="KW-1185">Reference proteome</keyword>
<dbReference type="NCBIfam" id="TIGR01351">
    <property type="entry name" value="adk"/>
    <property type="match status" value="1"/>
</dbReference>
<feature type="domain" description="Adenylate kinase active site lid" evidence="8">
    <location>
        <begin position="129"/>
        <end position="166"/>
    </location>
</feature>
<reference evidence="10" key="1">
    <citation type="submission" date="2015-05" db="EMBL/GenBank/DDBJ databases">
        <authorList>
            <person name="Collingro A."/>
        </authorList>
    </citation>
    <scope>NUCLEOTIDE SEQUENCE [LARGE SCALE GENOMIC DNA]</scope>
    <source>
        <strain evidence="10">Ps</strain>
    </source>
</reference>
<keyword evidence="5" id="KW-0862">Zinc</keyword>
<comment type="subcellular location">
    <subcellularLocation>
        <location evidence="5 7">Cytoplasm</location>
    </subcellularLocation>
</comment>
<dbReference type="CDD" id="cd01428">
    <property type="entry name" value="ADK"/>
    <property type="match status" value="1"/>
</dbReference>
<dbReference type="Proteomes" id="UP000242141">
    <property type="component" value="Unassembled WGS sequence"/>
</dbReference>
<feature type="binding site" evidence="5">
    <location>
        <position position="129"/>
    </location>
    <ligand>
        <name>ATP</name>
        <dbReference type="ChEBI" id="CHEBI:30616"/>
    </ligand>
</feature>
<dbReference type="GO" id="GO:0008270">
    <property type="term" value="F:zinc ion binding"/>
    <property type="evidence" value="ECO:0007669"/>
    <property type="project" value="UniProtKB-UniRule"/>
</dbReference>
<name>A0A0G7ZMR6_9MOLU</name>
<sequence length="218" mass="25840">MIYIFLGAPGTGKGTVSYLLNKKNNYKHISTGNIFRDLVKKNTKLGKKVREILKKGELINNELTFKVLLEEIEKYNLKKENIILDGYPRNIEQAEILFEYFNRYHKDLKISAINFELRNKIIIERLTNRLICPFCGKIYHKTFPELKPKKEWYCDDDKTKLITREDDKIKSIKKRLVIYDEKTKPLIEYFSEKGILIELDVNDTPNNIYEKVLKICQN</sequence>
<feature type="binding site" evidence="5">
    <location>
        <position position="154"/>
    </location>
    <ligand>
        <name>Zn(2+)</name>
        <dbReference type="ChEBI" id="CHEBI:29105"/>
        <note>structural</note>
    </ligand>
</feature>
<evidence type="ECO:0000256" key="6">
    <source>
        <dbReference type="RuleBase" id="RU003330"/>
    </source>
</evidence>
<dbReference type="GO" id="GO:0044209">
    <property type="term" value="P:AMP salvage"/>
    <property type="evidence" value="ECO:0007669"/>
    <property type="project" value="UniProtKB-UniRule"/>
</dbReference>
<evidence type="ECO:0000256" key="7">
    <source>
        <dbReference type="RuleBase" id="RU003331"/>
    </source>
</evidence>
<feature type="binding site" evidence="5">
    <location>
        <position position="203"/>
    </location>
    <ligand>
        <name>ATP</name>
        <dbReference type="ChEBI" id="CHEBI:30616"/>
    </ligand>
</feature>
<feature type="binding site" evidence="5">
    <location>
        <begin position="57"/>
        <end position="59"/>
    </location>
    <ligand>
        <name>AMP</name>
        <dbReference type="ChEBI" id="CHEBI:456215"/>
    </ligand>
</feature>
<gene>
    <name evidence="5" type="primary">adk</name>
    <name evidence="9" type="ORF">HEPPS_00770</name>
</gene>
<feature type="region of interest" description="NMP" evidence="5">
    <location>
        <begin position="30"/>
        <end position="59"/>
    </location>
</feature>
<dbReference type="GO" id="GO:0005524">
    <property type="term" value="F:ATP binding"/>
    <property type="evidence" value="ECO:0007669"/>
    <property type="project" value="UniProtKB-UniRule"/>
</dbReference>
<keyword evidence="2 5" id="KW-0545">Nucleotide biosynthesis</keyword>
<evidence type="ECO:0000256" key="4">
    <source>
        <dbReference type="ARBA" id="ARBA00022777"/>
    </source>
</evidence>
<dbReference type="InterPro" id="IPR000850">
    <property type="entry name" value="Adenylat/UMP-CMP_kin"/>
</dbReference>
<dbReference type="PRINTS" id="PR00094">
    <property type="entry name" value="ADENYLTKNASE"/>
</dbReference>
<feature type="binding site" evidence="5">
    <location>
        <position position="175"/>
    </location>
    <ligand>
        <name>AMP</name>
        <dbReference type="ChEBI" id="CHEBI:456215"/>
    </ligand>
</feature>
<dbReference type="Pfam" id="PF05191">
    <property type="entry name" value="ADK_lid"/>
    <property type="match status" value="1"/>
</dbReference>
<evidence type="ECO:0000259" key="8">
    <source>
        <dbReference type="Pfam" id="PF05191"/>
    </source>
</evidence>
<keyword evidence="4 5" id="KW-0418">Kinase</keyword>
<feature type="binding site" evidence="5">
    <location>
        <position position="132"/>
    </location>
    <ligand>
        <name>Zn(2+)</name>
        <dbReference type="ChEBI" id="CHEBI:29105"/>
        <note>structural</note>
    </ligand>
</feature>
<dbReference type="GO" id="GO:0004017">
    <property type="term" value="F:AMP kinase activity"/>
    <property type="evidence" value="ECO:0007669"/>
    <property type="project" value="UniProtKB-UniRule"/>
</dbReference>
<dbReference type="UniPathway" id="UPA00588">
    <property type="reaction ID" value="UER00649"/>
</dbReference>
<feature type="binding site" evidence="5">
    <location>
        <begin position="86"/>
        <end position="89"/>
    </location>
    <ligand>
        <name>AMP</name>
        <dbReference type="ChEBI" id="CHEBI:456215"/>
    </ligand>
</feature>
<feature type="binding site" evidence="5">
    <location>
        <begin position="10"/>
        <end position="15"/>
    </location>
    <ligand>
        <name>ATP</name>
        <dbReference type="ChEBI" id="CHEBI:30616"/>
    </ligand>
</feature>
<dbReference type="PROSITE" id="PS00113">
    <property type="entry name" value="ADENYLATE_KINASE"/>
    <property type="match status" value="1"/>
</dbReference>
<comment type="function">
    <text evidence="5">Catalyzes the reversible transfer of the terminal phosphate group between ATP and AMP. Plays an important role in cellular energy homeostasis and in adenine nucleotide metabolism.</text>
</comment>
<accession>A0A0G7ZMR6</accession>
<dbReference type="Gene3D" id="3.40.50.300">
    <property type="entry name" value="P-loop containing nucleotide triphosphate hydrolases"/>
    <property type="match status" value="1"/>
</dbReference>
<evidence type="ECO:0000256" key="2">
    <source>
        <dbReference type="ARBA" id="ARBA00022727"/>
    </source>
</evidence>
<feature type="binding site" evidence="5">
    <location>
        <position position="157"/>
    </location>
    <ligand>
        <name>Zn(2+)</name>
        <dbReference type="ChEBI" id="CHEBI:29105"/>
        <note>structural</note>
    </ligand>
</feature>
<comment type="caution">
    <text evidence="5">Lacks conserved residue(s) required for the propagation of feature annotation.</text>
</comment>
<feature type="binding site" evidence="5">
    <location>
        <position position="31"/>
    </location>
    <ligand>
        <name>AMP</name>
        <dbReference type="ChEBI" id="CHEBI:456215"/>
    </ligand>
</feature>
<evidence type="ECO:0000256" key="5">
    <source>
        <dbReference type="HAMAP-Rule" id="MF_00235"/>
    </source>
</evidence>
<dbReference type="HAMAP" id="MF_00235">
    <property type="entry name" value="Adenylate_kinase_Adk"/>
    <property type="match status" value="1"/>
</dbReference>
<keyword evidence="5 7" id="KW-0067">ATP-binding</keyword>
<feature type="binding site" evidence="5">
    <location>
        <position position="135"/>
    </location>
    <ligand>
        <name>Zn(2+)</name>
        <dbReference type="ChEBI" id="CHEBI:29105"/>
        <note>structural</note>
    </ligand>
</feature>
<dbReference type="EMBL" id="CWGI01000001">
    <property type="protein sequence ID" value="CRX36878.1"/>
    <property type="molecule type" value="Genomic_DNA"/>
</dbReference>
<dbReference type="Pfam" id="PF00406">
    <property type="entry name" value="ADK"/>
    <property type="match status" value="1"/>
</dbReference>
<keyword evidence="1 5" id="KW-0808">Transferase</keyword>